<evidence type="ECO:0000313" key="1">
    <source>
        <dbReference type="EMBL" id="KAJ2994491.1"/>
    </source>
</evidence>
<accession>A0ACC1PJV0</accession>
<organism evidence="1 2">
    <name type="scientific">Xylaria curta</name>
    <dbReference type="NCBI Taxonomy" id="42375"/>
    <lineage>
        <taxon>Eukaryota</taxon>
        <taxon>Fungi</taxon>
        <taxon>Dikarya</taxon>
        <taxon>Ascomycota</taxon>
        <taxon>Pezizomycotina</taxon>
        <taxon>Sordariomycetes</taxon>
        <taxon>Xylariomycetidae</taxon>
        <taxon>Xylariales</taxon>
        <taxon>Xylariaceae</taxon>
        <taxon>Xylaria</taxon>
    </lineage>
</organism>
<protein>
    <submittedName>
        <fullName evidence="1">Uncharacterized protein</fullName>
    </submittedName>
</protein>
<dbReference type="Proteomes" id="UP001143856">
    <property type="component" value="Unassembled WGS sequence"/>
</dbReference>
<comment type="caution">
    <text evidence="1">The sequence shown here is derived from an EMBL/GenBank/DDBJ whole genome shotgun (WGS) entry which is preliminary data.</text>
</comment>
<name>A0ACC1PJV0_9PEZI</name>
<reference evidence="1" key="1">
    <citation type="submission" date="2022-10" db="EMBL/GenBank/DDBJ databases">
        <title>Genome Sequence of Xylaria curta.</title>
        <authorList>
            <person name="Buettner E."/>
        </authorList>
    </citation>
    <scope>NUCLEOTIDE SEQUENCE</scope>
    <source>
        <strain evidence="1">Babe10</strain>
    </source>
</reference>
<proteinExistence type="predicted"/>
<gene>
    <name evidence="1" type="ORF">NUW58_g1546</name>
</gene>
<evidence type="ECO:0000313" key="2">
    <source>
        <dbReference type="Proteomes" id="UP001143856"/>
    </source>
</evidence>
<keyword evidence="2" id="KW-1185">Reference proteome</keyword>
<sequence>MEDRRSNPNSPPDPGRSQQVMICFDGGGIRGYASLKILECLMQCINAEEIKQRQQPSQAGESIKDENNVYPAHYFDYFYGTSTGGLISVMLGRWRMSVSDALRAYEEICDYVFAPEAKNRFGILPLVPKWNESRLVERMQEKVRNFTPDGAGSVAPSVFTQLSSPEGLCRVGVVSYTKWGLNRLSTLGLSDGTPDILRTFKCKLDSGAPNNAKFQPRREIVPPSKVSIIEACRATTAAPIYFRSQSIGDNRFIDGGVGTNNPTRRAWKEVESQIRRGGRRMGYECPIIVSIGTGMRTGRWLTDTESAHLKMTKDRDIPPDHYFRFNVKDQGLYQIKMDSEKARDNGLLDKMVDLVHNEFGSGSENLNRMTQLAEKIVKNRRERSDAEGEEARSRWTRFTDCTWYECQAKGCERGIQVFYNHKDFDGLYYHHRAWQMHCEDRHRHNDGREEDEQPTPFRILEPHYNKDGVKGPW</sequence>
<dbReference type="EMBL" id="JAPDGR010000170">
    <property type="protein sequence ID" value="KAJ2994491.1"/>
    <property type="molecule type" value="Genomic_DNA"/>
</dbReference>